<dbReference type="SMART" id="SM01054">
    <property type="entry name" value="CaM_binding"/>
    <property type="match status" value="1"/>
</dbReference>
<evidence type="ECO:0000259" key="2">
    <source>
        <dbReference type="SMART" id="SM01054"/>
    </source>
</evidence>
<feature type="region of interest" description="Disordered" evidence="1">
    <location>
        <begin position="1342"/>
        <end position="1370"/>
    </location>
</feature>
<feature type="domain" description="Calmodulin-binding" evidence="2">
    <location>
        <begin position="1691"/>
        <end position="1799"/>
    </location>
</feature>
<name>A0A8J5KJJ4_ZINOF</name>
<dbReference type="Proteomes" id="UP000734854">
    <property type="component" value="Unassembled WGS sequence"/>
</dbReference>
<feature type="region of interest" description="Disordered" evidence="1">
    <location>
        <begin position="874"/>
        <end position="942"/>
    </location>
</feature>
<accession>A0A8J5KJJ4</accession>
<dbReference type="GO" id="GO:0005516">
    <property type="term" value="F:calmodulin binding"/>
    <property type="evidence" value="ECO:0007669"/>
    <property type="project" value="InterPro"/>
</dbReference>
<evidence type="ECO:0000256" key="1">
    <source>
        <dbReference type="SAM" id="MobiDB-lite"/>
    </source>
</evidence>
<sequence length="1949" mass="217903">MGTCVSTSKRRPRSRNHSLRFRRSHGKVSASVPDASATRKSHIGNQFARSQFVHVKSSTSCRKSKVSSLAFHLTQLQWHHKQMETNVMCQEEVWFDSVSILESESDDDFSSVCGDVHPSVNGSVGTQFIPHENASMLVDAVYKLEELNEATPTIVAVEQYIETDQGKTEMHFSKQESANADGVTLEKDYQFHSHLVKSQCKDAGPSLNLLPSSFEGRATSGTNVIDKKKAFAPSYSPYTPIGVDLFFCPRKVNNIAQHIELPPVKPHEKVPSLLIVNIQLPTYPAAMFLGDSDGEGVSLVLYFKVSDNFDKDISLQFQDSIRRFVDDEVEKVKGFPMDSIAPYRERLKILTGLVNPEDLHLNTAEKKLVQAYNEKPVLSRPQHNFYEGPNYFEIDMDVHRFSYISRKGLEAFRERLKHGILDLGLTIQVFLLQMGEQNPTPPAAPKSLDPEREERTNATAKTNCDEKFLPRYLMPLQGSRHDLCKTQRKMDTVSSLTFLTSNENILSRYLVPSQGSCHDTCKYGHKHEGEEASRKHSFSRAFGNNQNEEHDQLNFVSVKHRQKTDFTSVPNQKLEIKSKTGQTKEQISDKFKLNEEIDLPPDKIILTFNPTLNLAGLELSSPINEQKTIASLDNSAAAKVDESIENGIDQHELVNTETVLVHTPVAVELERTAIQSEFSFHNDALIAEVGELPNKLFGLKSKVSSTVKGNTEFEHERANPSEIFSVETTPIADDIVPGECQTPNGEKESYNKLIGSKETVHRSSKEPLSLKSKNYKSKQSAKQIPAREELASKQALGIKLKTPLELERTAIQNEFSFHNDAVITEVGKSTKKHIDLKSMVSSTAEGKTDSEYERANPSEVFSVEHTSMELIPPTPFTDDIAPGECQTSNGEEESYNKPIDNMMESVHRSSKEPSSLKSKNYRSKESAKQRSSREELTSKRALGTKLKTPLELERTAIQNEFSFHNDAVITEVGKSTKKHIDLKSMVSSTAEGKTDSEYERANPSEVFSVEHTSMELIPPTPFTDDIAPGECQTSNGEEESYNKPIDNMMENVHRSSKEPSSLKSKNYKSKESAKQISSREELTSKRALGTKLKTPLKLERTAIQNEFSFHNDAVIAEVGKSAKKLIDLKSMVSSTAKGKTDTEYERANPSEVFSVEHTSMELIHPTPFTDDIVPGECQTSNGEEESYNKPIHSMIGTLDRSSKDTSSLRFKSYKSKESVKQRPIREELESKQALGMKLKTPLELERTAIQNEFSFHNDATIAEVDESPKKLFDFMVSSTVEGNTDSACERGNPSEAFSVEHTSMELIPPTPITDDIVPGECLTSIGEEESYSKLINSKMETVHQSSKGPSNLKFKECTSKESAKQRPSEELASKRALGVRLKAPLIQKTHAFNISMPQASFSLKHIHLKSLSIHDKKKRELNKPKIRIKEVGDIRKHKVVELQRYASNGPNIVKVNSALKKAIKVVRSESDHDNPTIACDAVAFVAPKVIIDSISPPSKSNNKATKAVACFRKKKVLETFSPPSNPSIYSKGVPGQRNQEKEKIIKVADNLQNIVNEVIEPLPTPSSSKPRFTRVPSFKLRKNMTIAPSFTMNNQAKARKTFVKGKNTRANEPNLEKIDLKALRQKLRKLGSFSDRKKEHATSGSQRSGGNEPFWLNEVSQARRTFGDVHKVERRSRSRRVSFDSEDKVGSSLKLIFSRSKIANLQPNSSSPPAWLTFGRAKTVGDYQNAKLSPTKSFRSWMKSDVGGTSTSPSKSIKVILRHKHADDKKVEKNLLNHVIEETASKLVESRKSKCIVWKGRNLINLDLSCSGKLFLEAFCESVSVSLRRFFPIFSTSTPSTATPNSTPPFVLSSPTATTVAFPDSSILSRDKIGPALPTTDGAAEFLPVLPELETSPDYRSRYRRRSTCRVRPAMTCRRRESDVPRDGAKASGCKHSEVKARQKWNDPE</sequence>
<dbReference type="Pfam" id="PF07839">
    <property type="entry name" value="CaM_binding"/>
    <property type="match status" value="1"/>
</dbReference>
<feature type="compositionally biased region" description="Basic and acidic residues" evidence="1">
    <location>
        <begin position="922"/>
        <end position="938"/>
    </location>
</feature>
<dbReference type="InterPro" id="IPR009769">
    <property type="entry name" value="EDR2_C"/>
</dbReference>
<dbReference type="Pfam" id="PF07059">
    <property type="entry name" value="EDR2_C"/>
    <property type="match status" value="1"/>
</dbReference>
<feature type="compositionally biased region" description="Basic residues" evidence="1">
    <location>
        <begin position="8"/>
        <end position="26"/>
    </location>
</feature>
<dbReference type="InterPro" id="IPR012417">
    <property type="entry name" value="CaM-bd_dom_pln"/>
</dbReference>
<keyword evidence="4" id="KW-1185">Reference proteome</keyword>
<feature type="compositionally biased region" description="Basic and acidic residues" evidence="1">
    <location>
        <begin position="1918"/>
        <end position="1949"/>
    </location>
</feature>
<dbReference type="EMBL" id="JACMSC010000015">
    <property type="protein sequence ID" value="KAG6485973.1"/>
    <property type="molecule type" value="Genomic_DNA"/>
</dbReference>
<feature type="compositionally biased region" description="Basic and acidic residues" evidence="1">
    <location>
        <begin position="1068"/>
        <end position="1082"/>
    </location>
</feature>
<feature type="region of interest" description="Disordered" evidence="1">
    <location>
        <begin position="1023"/>
        <end position="1042"/>
    </location>
</feature>
<reference evidence="3 4" key="1">
    <citation type="submission" date="2020-08" db="EMBL/GenBank/DDBJ databases">
        <title>Plant Genome Project.</title>
        <authorList>
            <person name="Zhang R.-G."/>
        </authorList>
    </citation>
    <scope>NUCLEOTIDE SEQUENCE [LARGE SCALE GENOMIC DNA]</scope>
    <source>
        <tissue evidence="3">Rhizome</tissue>
    </source>
</reference>
<protein>
    <recommendedName>
        <fullName evidence="2">Calmodulin-binding domain-containing protein</fullName>
    </recommendedName>
</protein>
<feature type="region of interest" description="Disordered" evidence="1">
    <location>
        <begin position="1917"/>
        <end position="1949"/>
    </location>
</feature>
<dbReference type="PANTHER" id="PTHR31558">
    <property type="entry name" value="CW14 PROTEIN"/>
    <property type="match status" value="1"/>
</dbReference>
<evidence type="ECO:0000313" key="4">
    <source>
        <dbReference type="Proteomes" id="UP000734854"/>
    </source>
</evidence>
<feature type="compositionally biased region" description="Basic and acidic residues" evidence="1">
    <location>
        <begin position="1353"/>
        <end position="1370"/>
    </location>
</feature>
<feature type="region of interest" description="Disordered" evidence="1">
    <location>
        <begin position="436"/>
        <end position="459"/>
    </location>
</feature>
<organism evidence="3 4">
    <name type="scientific">Zingiber officinale</name>
    <name type="common">Ginger</name>
    <name type="synonym">Amomum zingiber</name>
    <dbReference type="NCBI Taxonomy" id="94328"/>
    <lineage>
        <taxon>Eukaryota</taxon>
        <taxon>Viridiplantae</taxon>
        <taxon>Streptophyta</taxon>
        <taxon>Embryophyta</taxon>
        <taxon>Tracheophyta</taxon>
        <taxon>Spermatophyta</taxon>
        <taxon>Magnoliopsida</taxon>
        <taxon>Liliopsida</taxon>
        <taxon>Zingiberales</taxon>
        <taxon>Zingiberaceae</taxon>
        <taxon>Zingiber</taxon>
    </lineage>
</organism>
<feature type="region of interest" description="Disordered" evidence="1">
    <location>
        <begin position="1631"/>
        <end position="1654"/>
    </location>
</feature>
<dbReference type="PANTHER" id="PTHR31558:SF40">
    <property type="entry name" value="EXPRESSED PROTEIN"/>
    <property type="match status" value="1"/>
</dbReference>
<comment type="caution">
    <text evidence="3">The sequence shown here is derived from an EMBL/GenBank/DDBJ whole genome shotgun (WGS) entry which is preliminary data.</text>
</comment>
<gene>
    <name evidence="3" type="ORF">ZIOFF_054540</name>
</gene>
<feature type="region of interest" description="Disordered" evidence="1">
    <location>
        <begin position="1052"/>
        <end position="1082"/>
    </location>
</feature>
<evidence type="ECO:0000313" key="3">
    <source>
        <dbReference type="EMBL" id="KAG6485973.1"/>
    </source>
</evidence>
<feature type="region of interest" description="Disordered" evidence="1">
    <location>
        <begin position="758"/>
        <end position="783"/>
    </location>
</feature>
<proteinExistence type="predicted"/>
<feature type="region of interest" description="Disordered" evidence="1">
    <location>
        <begin position="1"/>
        <end position="40"/>
    </location>
</feature>